<evidence type="ECO:0000313" key="1">
    <source>
        <dbReference type="EMBL" id="SHF24442.1"/>
    </source>
</evidence>
<evidence type="ECO:0000313" key="2">
    <source>
        <dbReference type="Proteomes" id="UP000184404"/>
    </source>
</evidence>
<proteinExistence type="predicted"/>
<sequence length="85" mass="10200">MNQRIFLYTNMRQKAYAFIDDKHKTCYHEDVGSIRKLNTAADRHAVHVMDRADRRLRRFGAEDRPVLRQMIRDTLPEVRVWKLSA</sequence>
<protein>
    <submittedName>
        <fullName evidence="1">Uncharacterized protein</fullName>
    </submittedName>
</protein>
<keyword evidence="2" id="KW-1185">Reference proteome</keyword>
<reference evidence="1 2" key="1">
    <citation type="submission" date="2016-11" db="EMBL/GenBank/DDBJ databases">
        <authorList>
            <person name="Jaros S."/>
            <person name="Januszkiewicz K."/>
            <person name="Wedrychowicz H."/>
        </authorList>
    </citation>
    <scope>NUCLEOTIDE SEQUENCE [LARGE SCALE GENOMIC DNA]</scope>
    <source>
        <strain evidence="1 2">DSM 10502</strain>
    </source>
</reference>
<organism evidence="1 2">
    <name type="scientific">Schwartzia succinivorans DSM 10502</name>
    <dbReference type="NCBI Taxonomy" id="1123243"/>
    <lineage>
        <taxon>Bacteria</taxon>
        <taxon>Bacillati</taxon>
        <taxon>Bacillota</taxon>
        <taxon>Negativicutes</taxon>
        <taxon>Selenomonadales</taxon>
        <taxon>Selenomonadaceae</taxon>
        <taxon>Schwartzia</taxon>
    </lineage>
</organism>
<dbReference type="EMBL" id="FQUG01000010">
    <property type="protein sequence ID" value="SHF24442.1"/>
    <property type="molecule type" value="Genomic_DNA"/>
</dbReference>
<dbReference type="Proteomes" id="UP000184404">
    <property type="component" value="Unassembled WGS sequence"/>
</dbReference>
<name>A0A1M5A3L9_9FIRM</name>
<accession>A0A1M5A3L9</accession>
<dbReference type="STRING" id="1123243.SAMN02745190_02174"/>
<gene>
    <name evidence="1" type="ORF">SAMN02745190_02174</name>
</gene>
<dbReference type="AlphaFoldDB" id="A0A1M5A3L9"/>